<sequence>MRHETGNIESVSETAQSVSAITTGLESEDGTKGKAMNWVNDLDEEKEHFEWKRKELGAFPPPPSKLMLRIYPSILIHKVTFCFQFSAVPSILKGVYACEDFLYVLRPVELQLTSEVTAKRKAKLAKLSLIIFKAGASSEIRFWDLEFSSLSVLTDISFTSEEHIECYYSPTSSTSTRRPSSYGVDVLSATLRTKIREQAKSKFERKRGNLQLTKRLQRTEAYEQEGGPANEIDQDQLDADIEHSLKVPSSRIDPNNYVSKQPVIELPPSVVNTGM</sequence>
<proteinExistence type="predicted"/>
<dbReference type="WBParaSite" id="PEQ_0000771001-mRNA-1">
    <property type="protein sequence ID" value="PEQ_0000771001-mRNA-1"/>
    <property type="gene ID" value="PEQ_0000771001"/>
</dbReference>
<evidence type="ECO:0000313" key="2">
    <source>
        <dbReference type="WBParaSite" id="PEQ_0000771001-mRNA-1"/>
    </source>
</evidence>
<keyword evidence="1" id="KW-1185">Reference proteome</keyword>
<organism evidence="1 2">
    <name type="scientific">Parascaris equorum</name>
    <name type="common">Equine roundworm</name>
    <dbReference type="NCBI Taxonomy" id="6256"/>
    <lineage>
        <taxon>Eukaryota</taxon>
        <taxon>Metazoa</taxon>
        <taxon>Ecdysozoa</taxon>
        <taxon>Nematoda</taxon>
        <taxon>Chromadorea</taxon>
        <taxon>Rhabditida</taxon>
        <taxon>Spirurina</taxon>
        <taxon>Ascaridomorpha</taxon>
        <taxon>Ascaridoidea</taxon>
        <taxon>Ascarididae</taxon>
        <taxon>Parascaris</taxon>
    </lineage>
</organism>
<evidence type="ECO:0000313" key="1">
    <source>
        <dbReference type="Proteomes" id="UP000887564"/>
    </source>
</evidence>
<dbReference type="AlphaFoldDB" id="A0A914S075"/>
<accession>A0A914S075</accession>
<name>A0A914S075_PAREQ</name>
<protein>
    <submittedName>
        <fullName evidence="2">Uncharacterized protein</fullName>
    </submittedName>
</protein>
<dbReference type="Proteomes" id="UP000887564">
    <property type="component" value="Unplaced"/>
</dbReference>
<reference evidence="2" key="1">
    <citation type="submission" date="2022-11" db="UniProtKB">
        <authorList>
            <consortium name="WormBaseParasite"/>
        </authorList>
    </citation>
    <scope>IDENTIFICATION</scope>
</reference>